<feature type="domain" description="DDHD" evidence="1">
    <location>
        <begin position="473"/>
        <end position="644"/>
    </location>
</feature>
<dbReference type="EMBL" id="CP058611">
    <property type="protein sequence ID" value="QLG74900.1"/>
    <property type="molecule type" value="Genomic_DNA"/>
</dbReference>
<dbReference type="PROSITE" id="PS51043">
    <property type="entry name" value="DDHD"/>
    <property type="match status" value="1"/>
</dbReference>
<dbReference type="PANTHER" id="PTHR23509">
    <property type="entry name" value="PA-PL1 PHOSPHOLIPASE FAMILY"/>
    <property type="match status" value="1"/>
</dbReference>
<dbReference type="Proteomes" id="UP000509704">
    <property type="component" value="Chromosome 8"/>
</dbReference>
<dbReference type="Gene3D" id="3.40.50.1820">
    <property type="entry name" value="alpha/beta hydrolase"/>
    <property type="match status" value="1"/>
</dbReference>
<dbReference type="Pfam" id="PF23463">
    <property type="entry name" value="WWE_2"/>
    <property type="match status" value="1"/>
</dbReference>
<dbReference type="InterPro" id="IPR029058">
    <property type="entry name" value="AB_hydrolase_fold"/>
</dbReference>
<dbReference type="SUPFAM" id="SSF53474">
    <property type="entry name" value="alpha/beta-Hydrolases"/>
    <property type="match status" value="1"/>
</dbReference>
<accession>A0A7H9B8X8</accession>
<dbReference type="Pfam" id="PF02862">
    <property type="entry name" value="DDHD"/>
    <property type="match status" value="2"/>
</dbReference>
<dbReference type="InterPro" id="IPR055555">
    <property type="entry name" value="PA-PLA1_DUF7131"/>
</dbReference>
<dbReference type="KEGG" id="zmk:HG535_0H02270"/>
<evidence type="ECO:0000313" key="2">
    <source>
        <dbReference type="EMBL" id="QLG74900.1"/>
    </source>
</evidence>
<dbReference type="InterPro" id="IPR057826">
    <property type="entry name" value="WWE_C20G8.02"/>
</dbReference>
<keyword evidence="3" id="KW-1185">Reference proteome</keyword>
<gene>
    <name evidence="2" type="ORF">HG535_0H02270</name>
</gene>
<dbReference type="GeneID" id="59238703"/>
<dbReference type="OrthoDB" id="69269at2759"/>
<dbReference type="Pfam" id="PF23465">
    <property type="entry name" value="DUF7131"/>
    <property type="match status" value="1"/>
</dbReference>
<evidence type="ECO:0000313" key="3">
    <source>
        <dbReference type="Proteomes" id="UP000509704"/>
    </source>
</evidence>
<dbReference type="GO" id="GO:0005737">
    <property type="term" value="C:cytoplasm"/>
    <property type="evidence" value="ECO:0007669"/>
    <property type="project" value="TreeGrafter"/>
</dbReference>
<name>A0A7H9B8X8_ZYGMR</name>
<dbReference type="SMART" id="SM01127">
    <property type="entry name" value="DDHD"/>
    <property type="match status" value="1"/>
</dbReference>
<reference evidence="2 3" key="1">
    <citation type="submission" date="2020-07" db="EMBL/GenBank/DDBJ databases">
        <title>The yeast mating-type switching endonuclease HO is a domesticated member of an unorthodox homing genetic element family.</title>
        <authorList>
            <person name="Coughlan A.Y."/>
            <person name="Lombardi L."/>
            <person name="Braun-Galleani S."/>
            <person name="Martos A.R."/>
            <person name="Galeote V."/>
            <person name="Bigey F."/>
            <person name="Dequin S."/>
            <person name="Byrne K.P."/>
            <person name="Wolfe K.H."/>
        </authorList>
    </citation>
    <scope>NUCLEOTIDE SEQUENCE [LARGE SCALE GENOMIC DNA]</scope>
    <source>
        <strain evidence="2 3">NRRL Y-6702</strain>
    </source>
</reference>
<sequence>MFVRSCTRHSQKRLISCRSARLREQVRQRPWFYATDVPKTKPYEADYKPDKLPKQFIKFSNNDSKRLEVKYQQGKAKQGKNEGEKVPVNEDFLFEVDIAKMELRPTYWEGPVYEVRRGIWFDSANNPVKFDLTNELEEYYLKVNFEKDNDAESVQDIFRLSKDYGDFKFVIFLDAKTACLLPELEGGELQLKLLRANVLPLLATKGTKITRGLSENAIAEAAEKAKTAIGNEVATTTKNLGSVSDLISWELPSVFGVGTRSKKTDQNTKKLDQEDDNVLKREIEKDYENVLHNKREAKHLVLSVHGIGQNLGKKYEYVNFAHTINLLRSNMKKIYKQSKNLQKLNEINGFDDHESNCNVQVLPITWRHTIGFQTDAKKPHDSNPHLPTLGNITVNGVLGLRRLLGDVALDILLYGERYYKEKIINEVGKQLNHVYGLFKKNNPGFETEVHLLGHSLGSLILFDILSDPKMFKLDFKVNKFFCIGSPVGVFKLIQRTQIRPKGIPHNNDPNKKFETPDCQDLYNLFHVCDPIAYRLEPLVHNTMGEVEQAHITHWSDNSTIASRVLELGGYFLKDNDKQKKLSRGKDMLTTEASSLLSKLNHTGRVDYSLPSGFLEVDIISAAKSHVSYFEEMDIAGFILKQILSDTPHK</sequence>
<dbReference type="InterPro" id="IPR058055">
    <property type="entry name" value="PA-PLA1"/>
</dbReference>
<dbReference type="GO" id="GO:0046872">
    <property type="term" value="F:metal ion binding"/>
    <property type="evidence" value="ECO:0007669"/>
    <property type="project" value="InterPro"/>
</dbReference>
<protein>
    <recommendedName>
        <fullName evidence="1">DDHD domain-containing protein</fullName>
    </recommendedName>
</protein>
<proteinExistence type="predicted"/>
<dbReference type="GO" id="GO:0004620">
    <property type="term" value="F:phospholipase activity"/>
    <property type="evidence" value="ECO:0007669"/>
    <property type="project" value="TreeGrafter"/>
</dbReference>
<dbReference type="RefSeq" id="XP_037146625.1">
    <property type="nucleotide sequence ID" value="XM_037290730.1"/>
</dbReference>
<dbReference type="InterPro" id="IPR004177">
    <property type="entry name" value="DDHD_dom"/>
</dbReference>
<organism evidence="2 3">
    <name type="scientific">Zygotorulaspora mrakii</name>
    <name type="common">Zygosaccharomyces mrakii</name>
    <dbReference type="NCBI Taxonomy" id="42260"/>
    <lineage>
        <taxon>Eukaryota</taxon>
        <taxon>Fungi</taxon>
        <taxon>Dikarya</taxon>
        <taxon>Ascomycota</taxon>
        <taxon>Saccharomycotina</taxon>
        <taxon>Saccharomycetes</taxon>
        <taxon>Saccharomycetales</taxon>
        <taxon>Saccharomycetaceae</taxon>
        <taxon>Zygotorulaspora</taxon>
    </lineage>
</organism>
<dbReference type="AlphaFoldDB" id="A0A7H9B8X8"/>
<dbReference type="PANTHER" id="PTHR23509:SF10">
    <property type="entry name" value="LD21067P"/>
    <property type="match status" value="1"/>
</dbReference>
<evidence type="ECO:0000259" key="1">
    <source>
        <dbReference type="PROSITE" id="PS51043"/>
    </source>
</evidence>